<name>A0A081BW10_VECG1</name>
<feature type="domain" description="SsuA/THI5-like" evidence="2">
    <location>
        <begin position="39"/>
        <end position="251"/>
    </location>
</feature>
<evidence type="ECO:0000259" key="2">
    <source>
        <dbReference type="Pfam" id="PF09084"/>
    </source>
</evidence>
<sequence>MKTKVLTYCLIGIVLLCLSVSNTEALTKVNFQLNWKITADHAPYYVALKNGWFKEEGLDVNIIIGQGSGYTVQVLDSGKAEIGISDAPVPIKGIAQGAKIKIVGIIFDKHPNCMYFWKDSGITKPQDIVGKTVAVPAADGHYVMWPAFAKQIGIEPDSVTFVNIEPSAKVAALATKKADVVFELYTGKPFMEKAIPPDQLGTILWSDYGFNAYAHSLIARNDVIEKNPEIVKGFLKAAYRGWDFVLKNPEEGVKILSEYHPINQTDYLANLMIVMEFFKTDRYKNYGIGYIDPQRMNDTIELVGKYMGIDINFKPEDAYTSEFLPDPPYKFEF</sequence>
<evidence type="ECO:0000256" key="1">
    <source>
        <dbReference type="SAM" id="SignalP"/>
    </source>
</evidence>
<gene>
    <name evidence="3" type="ORF">U27_03477</name>
</gene>
<dbReference type="InterPro" id="IPR015168">
    <property type="entry name" value="SsuA/THI5"/>
</dbReference>
<dbReference type="EMBL" id="DF820464">
    <property type="protein sequence ID" value="GAK56515.1"/>
    <property type="molecule type" value="Genomic_DNA"/>
</dbReference>
<dbReference type="InterPro" id="IPR027939">
    <property type="entry name" value="NMT1/THI5"/>
</dbReference>
<keyword evidence="1" id="KW-0732">Signal</keyword>
<dbReference type="Pfam" id="PF09084">
    <property type="entry name" value="NMT1"/>
    <property type="match status" value="1"/>
</dbReference>
<accession>A0A081BW10</accession>
<dbReference type="Gene3D" id="3.40.190.10">
    <property type="entry name" value="Periplasmic binding protein-like II"/>
    <property type="match status" value="2"/>
</dbReference>
<evidence type="ECO:0000313" key="3">
    <source>
        <dbReference type="EMBL" id="GAK56515.1"/>
    </source>
</evidence>
<organism evidence="3">
    <name type="scientific">Vecturithrix granuli</name>
    <dbReference type="NCBI Taxonomy" id="1499967"/>
    <lineage>
        <taxon>Bacteria</taxon>
        <taxon>Candidatus Moduliflexota</taxon>
        <taxon>Candidatus Vecturitrichia</taxon>
        <taxon>Candidatus Vecturitrichales</taxon>
        <taxon>Candidatus Vecturitrichaceae</taxon>
        <taxon>Candidatus Vecturithrix</taxon>
    </lineage>
</organism>
<dbReference type="SUPFAM" id="SSF53850">
    <property type="entry name" value="Periplasmic binding protein-like II"/>
    <property type="match status" value="1"/>
</dbReference>
<dbReference type="PANTHER" id="PTHR31528:SF3">
    <property type="entry name" value="THIAMINE BIOSYNTHESIS PROTEIN HI_0357-RELATED"/>
    <property type="match status" value="1"/>
</dbReference>
<dbReference type="STRING" id="1499967.U27_03477"/>
<feature type="chain" id="PRO_5001755465" description="SsuA/THI5-like domain-containing protein" evidence="1">
    <location>
        <begin position="26"/>
        <end position="333"/>
    </location>
</feature>
<dbReference type="eggNOG" id="COG0715">
    <property type="taxonomic scope" value="Bacteria"/>
</dbReference>
<feature type="signal peptide" evidence="1">
    <location>
        <begin position="1"/>
        <end position="25"/>
    </location>
</feature>
<dbReference type="GO" id="GO:0009228">
    <property type="term" value="P:thiamine biosynthetic process"/>
    <property type="evidence" value="ECO:0007669"/>
    <property type="project" value="InterPro"/>
</dbReference>
<keyword evidence="4" id="KW-1185">Reference proteome</keyword>
<proteinExistence type="predicted"/>
<dbReference type="HOGENOM" id="CLU_028871_1_1_0"/>
<evidence type="ECO:0000313" key="4">
    <source>
        <dbReference type="Proteomes" id="UP000030661"/>
    </source>
</evidence>
<dbReference type="AlphaFoldDB" id="A0A081BW10"/>
<dbReference type="PANTHER" id="PTHR31528">
    <property type="entry name" value="4-AMINO-5-HYDROXYMETHYL-2-METHYLPYRIMIDINE PHOSPHATE SYNTHASE THI11-RELATED"/>
    <property type="match status" value="1"/>
</dbReference>
<reference evidence="3" key="1">
    <citation type="journal article" date="2015" name="PeerJ">
        <title>First genomic representation of candidate bacterial phylum KSB3 points to enhanced environmental sensing as a trigger of wastewater bulking.</title>
        <authorList>
            <person name="Sekiguchi Y."/>
            <person name="Ohashi A."/>
            <person name="Parks D.H."/>
            <person name="Yamauchi T."/>
            <person name="Tyson G.W."/>
            <person name="Hugenholtz P."/>
        </authorList>
    </citation>
    <scope>NUCLEOTIDE SEQUENCE [LARGE SCALE GENOMIC DNA]</scope>
</reference>
<dbReference type="Proteomes" id="UP000030661">
    <property type="component" value="Unassembled WGS sequence"/>
</dbReference>
<protein>
    <recommendedName>
        <fullName evidence="2">SsuA/THI5-like domain-containing protein</fullName>
    </recommendedName>
</protein>